<proteinExistence type="predicted"/>
<dbReference type="EMBL" id="FLQS01000082">
    <property type="protein sequence ID" value="SBS79612.1"/>
    <property type="molecule type" value="Genomic_DNA"/>
</dbReference>
<dbReference type="CDD" id="cd00093">
    <property type="entry name" value="HTH_XRE"/>
    <property type="match status" value="1"/>
</dbReference>
<evidence type="ECO:0000259" key="1">
    <source>
        <dbReference type="PROSITE" id="PS50943"/>
    </source>
</evidence>
<dbReference type="SUPFAM" id="SSF47413">
    <property type="entry name" value="lambda repressor-like DNA-binding domains"/>
    <property type="match status" value="1"/>
</dbReference>
<dbReference type="PROSITE" id="PS50943">
    <property type="entry name" value="HTH_CROC1"/>
    <property type="match status" value="1"/>
</dbReference>
<dbReference type="InterPro" id="IPR001387">
    <property type="entry name" value="Cro/C1-type_HTH"/>
</dbReference>
<dbReference type="Gene3D" id="1.10.260.40">
    <property type="entry name" value="lambda repressor-like DNA-binding domains"/>
    <property type="match status" value="1"/>
</dbReference>
<organism evidence="2">
    <name type="scientific">uncultured Mycobacterium sp</name>
    <dbReference type="NCBI Taxonomy" id="171292"/>
    <lineage>
        <taxon>Bacteria</taxon>
        <taxon>Bacillati</taxon>
        <taxon>Actinomycetota</taxon>
        <taxon>Actinomycetes</taxon>
        <taxon>Mycobacteriales</taxon>
        <taxon>Mycobacteriaceae</taxon>
        <taxon>Mycobacterium</taxon>
        <taxon>environmental samples</taxon>
    </lineage>
</organism>
<gene>
    <name evidence="2" type="ORF">MHPYR_830008</name>
</gene>
<dbReference type="AlphaFoldDB" id="A0A1Y5PLP0"/>
<protein>
    <submittedName>
        <fullName evidence="2">Helix-turn-helix domain protein</fullName>
    </submittedName>
</protein>
<sequence>MMVAIMAWEKLGEAVRERRIELGLTQEQLAERGGPSTPTLRAIENNRAGRLSPRLRRSLERTLQWSAGSVDQVLAGQDATVLDPVTTTAIGPGFYLLVDRALSAARVLIVGAPSEVEAAKWTADVHRLVHEVKQGFFEVEPRLEAGQHDKLGALIALLDQLSTPSR</sequence>
<dbReference type="Pfam" id="PF01381">
    <property type="entry name" value="HTH_3"/>
    <property type="match status" value="1"/>
</dbReference>
<evidence type="ECO:0000313" key="2">
    <source>
        <dbReference type="EMBL" id="SBS79612.1"/>
    </source>
</evidence>
<reference evidence="2" key="1">
    <citation type="submission" date="2016-03" db="EMBL/GenBank/DDBJ databases">
        <authorList>
            <person name="Ploux O."/>
        </authorList>
    </citation>
    <scope>NUCLEOTIDE SEQUENCE</scope>
    <source>
        <strain evidence="2">UC10</strain>
    </source>
</reference>
<feature type="domain" description="HTH cro/C1-type" evidence="1">
    <location>
        <begin position="15"/>
        <end position="70"/>
    </location>
</feature>
<name>A0A1Y5PLP0_9MYCO</name>
<dbReference type="SMART" id="SM00530">
    <property type="entry name" value="HTH_XRE"/>
    <property type="match status" value="1"/>
</dbReference>
<dbReference type="GO" id="GO:0003677">
    <property type="term" value="F:DNA binding"/>
    <property type="evidence" value="ECO:0007669"/>
    <property type="project" value="InterPro"/>
</dbReference>
<accession>A0A1Y5PLP0</accession>
<dbReference type="InterPro" id="IPR010982">
    <property type="entry name" value="Lambda_DNA-bd_dom_sf"/>
</dbReference>